<dbReference type="InterPro" id="IPR032466">
    <property type="entry name" value="Metal_Hydrolase"/>
</dbReference>
<dbReference type="InterPro" id="IPR011059">
    <property type="entry name" value="Metal-dep_hydrolase_composite"/>
</dbReference>
<dbReference type="InterPro" id="IPR006680">
    <property type="entry name" value="Amidohydro-rel"/>
</dbReference>
<dbReference type="CDD" id="cd01299">
    <property type="entry name" value="Met_dep_hydrolase_A"/>
    <property type="match status" value="1"/>
</dbReference>
<gene>
    <name evidence="3" type="ORF">KCQ71_02495</name>
</gene>
<dbReference type="PANTHER" id="PTHR43135">
    <property type="entry name" value="ALPHA-D-RIBOSE 1-METHYLPHOSPHONATE 5-TRIPHOSPHATE DIPHOSPHATASE"/>
    <property type="match status" value="1"/>
</dbReference>
<evidence type="ECO:0000313" key="3">
    <source>
        <dbReference type="EMBL" id="MBZ2195009.1"/>
    </source>
</evidence>
<dbReference type="InterPro" id="IPR051781">
    <property type="entry name" value="Metallo-dep_Hydrolase"/>
</dbReference>
<feature type="domain" description="Amidohydrolase-related" evidence="2">
    <location>
        <begin position="57"/>
        <end position="373"/>
    </location>
</feature>
<sequence length="438" mass="46688">MFVLIADRVLAGPDLEVINGGAVIIEDDRIVWVGREADLSADQYAPDADVRWLGDVTLMPGLIDAHVHLAFDGSPHPVARMMAESDEQQVALMLRSARELLSVGVTTARDLGARGYTDVVVRDAIANGTARGPRLLTAGGAITTTGGHCWFMGAEADGIDEVRKMVRRHHKAGVDVIKLMSTGGNMTPGSAPWHAQFTTDELRAAVDEAHRLGKRVAAHAHGTEGIRRALEAGVDTMEHCSFQTEDGMGGADPELADRIAASDVYVSPTCNFRMSEFRVLMKGRDFALGELYRRGAKIIASTDSGIDNTPHHGFVGGLVAMSEFDIPIAEVLLSATSRSARALGLADRTGQLAAGYEADLIAVAGDPRTDLRVLDALRLVLARGQEFTPDALPAIEPLPEDFLPTSMRSMLEHDHGGTGSPSDAVATVPEPEPAALVR</sequence>
<evidence type="ECO:0000259" key="2">
    <source>
        <dbReference type="Pfam" id="PF01979"/>
    </source>
</evidence>
<dbReference type="EMBL" id="JAGSHT010000002">
    <property type="protein sequence ID" value="MBZ2195009.1"/>
    <property type="molecule type" value="Genomic_DNA"/>
</dbReference>
<dbReference type="Proteomes" id="UP000826651">
    <property type="component" value="Unassembled WGS sequence"/>
</dbReference>
<dbReference type="Gene3D" id="2.30.40.10">
    <property type="entry name" value="Urease, subunit C, domain 1"/>
    <property type="match status" value="1"/>
</dbReference>
<dbReference type="RefSeq" id="WP_223402487.1">
    <property type="nucleotide sequence ID" value="NZ_JAGSHT010000002.1"/>
</dbReference>
<dbReference type="PANTHER" id="PTHR43135:SF3">
    <property type="entry name" value="ALPHA-D-RIBOSE 1-METHYLPHOSPHONATE 5-TRIPHOSPHATE DIPHOSPHATASE"/>
    <property type="match status" value="1"/>
</dbReference>
<dbReference type="SUPFAM" id="SSF51556">
    <property type="entry name" value="Metallo-dependent hydrolases"/>
    <property type="match status" value="1"/>
</dbReference>
<dbReference type="Pfam" id="PF01979">
    <property type="entry name" value="Amidohydro_1"/>
    <property type="match status" value="1"/>
</dbReference>
<protein>
    <submittedName>
        <fullName evidence="3">Amidohydrolase family protein</fullName>
    </submittedName>
</protein>
<accession>A0ABS7S5V7</accession>
<reference evidence="3 4" key="1">
    <citation type="submission" date="2021-04" db="EMBL/GenBank/DDBJ databases">
        <title>Ruania sp. nov., isolated from sandy soil of mangrove forest.</title>
        <authorList>
            <person name="Ge X."/>
            <person name="Huang R."/>
            <person name="Liu W."/>
        </authorList>
    </citation>
    <scope>NUCLEOTIDE SEQUENCE [LARGE SCALE GENOMIC DNA]</scope>
    <source>
        <strain evidence="3 4">N2-46</strain>
    </source>
</reference>
<organism evidence="3 4">
    <name type="scientific">Occultella gossypii</name>
    <dbReference type="NCBI Taxonomy" id="2800820"/>
    <lineage>
        <taxon>Bacteria</taxon>
        <taxon>Bacillati</taxon>
        <taxon>Actinomycetota</taxon>
        <taxon>Actinomycetes</taxon>
        <taxon>Micrococcales</taxon>
        <taxon>Ruaniaceae</taxon>
        <taxon>Occultella</taxon>
    </lineage>
</organism>
<feature type="region of interest" description="Disordered" evidence="1">
    <location>
        <begin position="409"/>
        <end position="438"/>
    </location>
</feature>
<comment type="caution">
    <text evidence="3">The sequence shown here is derived from an EMBL/GenBank/DDBJ whole genome shotgun (WGS) entry which is preliminary data.</text>
</comment>
<evidence type="ECO:0000313" key="4">
    <source>
        <dbReference type="Proteomes" id="UP000826651"/>
    </source>
</evidence>
<feature type="compositionally biased region" description="Low complexity" evidence="1">
    <location>
        <begin position="424"/>
        <end position="438"/>
    </location>
</feature>
<proteinExistence type="predicted"/>
<dbReference type="InterPro" id="IPR057744">
    <property type="entry name" value="OTAase-like"/>
</dbReference>
<name>A0ABS7S5V7_9MICO</name>
<dbReference type="SUPFAM" id="SSF51338">
    <property type="entry name" value="Composite domain of metallo-dependent hydrolases"/>
    <property type="match status" value="2"/>
</dbReference>
<evidence type="ECO:0000256" key="1">
    <source>
        <dbReference type="SAM" id="MobiDB-lite"/>
    </source>
</evidence>
<dbReference type="Gene3D" id="3.20.20.140">
    <property type="entry name" value="Metal-dependent hydrolases"/>
    <property type="match status" value="1"/>
</dbReference>
<keyword evidence="4" id="KW-1185">Reference proteome</keyword>